<accession>A0ABN0JTN5</accession>
<evidence type="ECO:0000313" key="5">
    <source>
        <dbReference type="Proteomes" id="UP000018433"/>
    </source>
</evidence>
<dbReference type="Gene3D" id="3.40.190.10">
    <property type="entry name" value="Periplasmic binding protein-like II"/>
    <property type="match status" value="2"/>
</dbReference>
<dbReference type="PANTHER" id="PTHR35936">
    <property type="entry name" value="MEMBRANE-BOUND LYTIC MUREIN TRANSGLYCOSYLASE F"/>
    <property type="match status" value="1"/>
</dbReference>
<proteinExistence type="inferred from homology"/>
<name>A0ABN0JTN5_9GAMM</name>
<dbReference type="InterPro" id="IPR001638">
    <property type="entry name" value="Solute-binding_3/MltF_N"/>
</dbReference>
<dbReference type="PANTHER" id="PTHR35936:SF19">
    <property type="entry name" value="AMINO-ACID-BINDING PROTEIN YXEM-RELATED"/>
    <property type="match status" value="1"/>
</dbReference>
<protein>
    <recommendedName>
        <fullName evidence="3">Solute-binding protein family 3/N-terminal domain-containing protein</fullName>
    </recommendedName>
</protein>
<dbReference type="SMART" id="SM00062">
    <property type="entry name" value="PBPb"/>
    <property type="match status" value="1"/>
</dbReference>
<reference evidence="4 5" key="1">
    <citation type="submission" date="2013-02" db="EMBL/GenBank/DDBJ databases">
        <title>The Genome Sequence of Acinetobacter soli NIPH 2899.</title>
        <authorList>
            <consortium name="The Broad Institute Genome Sequencing Platform"/>
            <consortium name="The Broad Institute Genome Sequencing Center for Infectious Disease"/>
            <person name="Cerqueira G."/>
            <person name="Feldgarden M."/>
            <person name="Courvalin P."/>
            <person name="Perichon B."/>
            <person name="Grillot-Courvalin C."/>
            <person name="Clermont D."/>
            <person name="Rocha E."/>
            <person name="Yoon E.-J."/>
            <person name="Nemec A."/>
            <person name="Walker B."/>
            <person name="Young S.K."/>
            <person name="Zeng Q."/>
            <person name="Gargeya S."/>
            <person name="Fitzgerald M."/>
            <person name="Haas B."/>
            <person name="Abouelleil A."/>
            <person name="Alvarado L."/>
            <person name="Arachchi H.M."/>
            <person name="Berlin A.M."/>
            <person name="Chapman S.B."/>
            <person name="Dewar J."/>
            <person name="Goldberg J."/>
            <person name="Griggs A."/>
            <person name="Gujja S."/>
            <person name="Hansen M."/>
            <person name="Howarth C."/>
            <person name="Imamovic A."/>
            <person name="Larimer J."/>
            <person name="McCowan C."/>
            <person name="Murphy C."/>
            <person name="Neiman D."/>
            <person name="Pearson M."/>
            <person name="Priest M."/>
            <person name="Roberts A."/>
            <person name="Saif S."/>
            <person name="Shea T."/>
            <person name="Sisk P."/>
            <person name="Sykes S."/>
            <person name="Wortman J."/>
            <person name="Nusbaum C."/>
            <person name="Birren B."/>
        </authorList>
    </citation>
    <scope>NUCLEOTIDE SEQUENCE [LARGE SCALE GENOMIC DNA]</scope>
    <source>
        <strain evidence="4 5">NIPH 2899</strain>
    </source>
</reference>
<gene>
    <name evidence="4" type="ORF">F950_03057</name>
</gene>
<sequence>MVSGGVFATAPVHSSMSEHSASILHRVINAGVLNVCTTGDYQPYSHLKSDGHYEGIDITMAESLAKSLGVKTQYVQSTWKSIIPDVVAGKCDIAVGGISVTLPRQQKVFFTNRIDVDGKIPLVRCADTKKYQTIEAINKPNIRVIEPAGGTNEAFARKFLPKTQLILSDDNLGIFQQLIDKKADVMITEASEALYQKKHYPALCAVNPTQPMQYGEKAYVLPLGDVIWKAYVDQWLHLSKETGEYDTILKTWLDSSTQESK</sequence>
<keyword evidence="2" id="KW-0732">Signal</keyword>
<dbReference type="SUPFAM" id="SSF53850">
    <property type="entry name" value="Periplasmic binding protein-like II"/>
    <property type="match status" value="1"/>
</dbReference>
<feature type="domain" description="Solute-binding protein family 3/N-terminal" evidence="3">
    <location>
        <begin position="32"/>
        <end position="256"/>
    </location>
</feature>
<comment type="similarity">
    <text evidence="1">Belongs to the bacterial solute-binding protein 3 family.</text>
</comment>
<dbReference type="EMBL" id="APPV01000013">
    <property type="protein sequence ID" value="ENV58982.1"/>
    <property type="molecule type" value="Genomic_DNA"/>
</dbReference>
<keyword evidence="5" id="KW-1185">Reference proteome</keyword>
<dbReference type="Pfam" id="PF00497">
    <property type="entry name" value="SBP_bac_3"/>
    <property type="match status" value="1"/>
</dbReference>
<evidence type="ECO:0000256" key="2">
    <source>
        <dbReference type="ARBA" id="ARBA00022729"/>
    </source>
</evidence>
<dbReference type="Proteomes" id="UP000018433">
    <property type="component" value="Unassembled WGS sequence"/>
</dbReference>
<evidence type="ECO:0000259" key="3">
    <source>
        <dbReference type="SMART" id="SM00062"/>
    </source>
</evidence>
<evidence type="ECO:0000256" key="1">
    <source>
        <dbReference type="ARBA" id="ARBA00010333"/>
    </source>
</evidence>
<comment type="caution">
    <text evidence="4">The sequence shown here is derived from an EMBL/GenBank/DDBJ whole genome shotgun (WGS) entry which is preliminary data.</text>
</comment>
<organism evidence="4 5">
    <name type="scientific">Acinetobacter soli NIPH 2899</name>
    <dbReference type="NCBI Taxonomy" id="1217677"/>
    <lineage>
        <taxon>Bacteria</taxon>
        <taxon>Pseudomonadati</taxon>
        <taxon>Pseudomonadota</taxon>
        <taxon>Gammaproteobacteria</taxon>
        <taxon>Moraxellales</taxon>
        <taxon>Moraxellaceae</taxon>
        <taxon>Acinetobacter</taxon>
    </lineage>
</organism>
<evidence type="ECO:0000313" key="4">
    <source>
        <dbReference type="EMBL" id="ENV58982.1"/>
    </source>
</evidence>